<protein>
    <submittedName>
        <fullName evidence="1">Uncharacterized protein</fullName>
    </submittedName>
</protein>
<gene>
    <name evidence="1" type="ORF">WOLCODRAFT_152878</name>
</gene>
<accession>A0A2H3JSE4</accession>
<name>A0A2H3JSE4_WOLCO</name>
<dbReference type="OMA" id="KFAACEE"/>
<dbReference type="AlphaFoldDB" id="A0A2H3JSE4"/>
<dbReference type="EMBL" id="KB468135">
    <property type="protein sequence ID" value="PCH42823.1"/>
    <property type="molecule type" value="Genomic_DNA"/>
</dbReference>
<reference evidence="1 2" key="1">
    <citation type="journal article" date="2012" name="Science">
        <title>The Paleozoic origin of enzymatic lignin decomposition reconstructed from 31 fungal genomes.</title>
        <authorList>
            <person name="Floudas D."/>
            <person name="Binder M."/>
            <person name="Riley R."/>
            <person name="Barry K."/>
            <person name="Blanchette R.A."/>
            <person name="Henrissat B."/>
            <person name="Martinez A.T."/>
            <person name="Otillar R."/>
            <person name="Spatafora J.W."/>
            <person name="Yadav J.S."/>
            <person name="Aerts A."/>
            <person name="Benoit I."/>
            <person name="Boyd A."/>
            <person name="Carlson A."/>
            <person name="Copeland A."/>
            <person name="Coutinho P.M."/>
            <person name="de Vries R.P."/>
            <person name="Ferreira P."/>
            <person name="Findley K."/>
            <person name="Foster B."/>
            <person name="Gaskell J."/>
            <person name="Glotzer D."/>
            <person name="Gorecki P."/>
            <person name="Heitman J."/>
            <person name="Hesse C."/>
            <person name="Hori C."/>
            <person name="Igarashi K."/>
            <person name="Jurgens J.A."/>
            <person name="Kallen N."/>
            <person name="Kersten P."/>
            <person name="Kohler A."/>
            <person name="Kuees U."/>
            <person name="Kumar T.K.A."/>
            <person name="Kuo A."/>
            <person name="LaButti K."/>
            <person name="Larrondo L.F."/>
            <person name="Lindquist E."/>
            <person name="Ling A."/>
            <person name="Lombard V."/>
            <person name="Lucas S."/>
            <person name="Lundell T."/>
            <person name="Martin R."/>
            <person name="McLaughlin D.J."/>
            <person name="Morgenstern I."/>
            <person name="Morin E."/>
            <person name="Murat C."/>
            <person name="Nagy L.G."/>
            <person name="Nolan M."/>
            <person name="Ohm R.A."/>
            <person name="Patyshakuliyeva A."/>
            <person name="Rokas A."/>
            <person name="Ruiz-Duenas F.J."/>
            <person name="Sabat G."/>
            <person name="Salamov A."/>
            <person name="Samejima M."/>
            <person name="Schmutz J."/>
            <person name="Slot J.C."/>
            <person name="St John F."/>
            <person name="Stenlid J."/>
            <person name="Sun H."/>
            <person name="Sun S."/>
            <person name="Syed K."/>
            <person name="Tsang A."/>
            <person name="Wiebenga A."/>
            <person name="Young D."/>
            <person name="Pisabarro A."/>
            <person name="Eastwood D.C."/>
            <person name="Martin F."/>
            <person name="Cullen D."/>
            <person name="Grigoriev I.V."/>
            <person name="Hibbett D.S."/>
        </authorList>
    </citation>
    <scope>NUCLEOTIDE SEQUENCE [LARGE SCALE GENOMIC DNA]</scope>
    <source>
        <strain evidence="1 2">MD-104</strain>
    </source>
</reference>
<evidence type="ECO:0000313" key="1">
    <source>
        <dbReference type="EMBL" id="PCH42823.1"/>
    </source>
</evidence>
<dbReference type="Proteomes" id="UP000218811">
    <property type="component" value="Unassembled WGS sequence"/>
</dbReference>
<dbReference type="OrthoDB" id="3164356at2759"/>
<sequence length="151" mass="17005">MQTLAETVDRYTSYADASKAACAWVQKGKVKVDLSKLRIYHSTVGPYKTRVVGKNRLSSGVGLLRNSGIIEDIIRIDNDDTGKGIHFNAKDQSDTSQKLAASLEKTVKMSPEDRTTLYVQYLKALENLSADTIWDWWRTGHKPHHVENPED</sequence>
<proteinExistence type="predicted"/>
<organism evidence="1 2">
    <name type="scientific">Wolfiporia cocos (strain MD-104)</name>
    <name type="common">Brown rot fungus</name>
    <dbReference type="NCBI Taxonomy" id="742152"/>
    <lineage>
        <taxon>Eukaryota</taxon>
        <taxon>Fungi</taxon>
        <taxon>Dikarya</taxon>
        <taxon>Basidiomycota</taxon>
        <taxon>Agaricomycotina</taxon>
        <taxon>Agaricomycetes</taxon>
        <taxon>Polyporales</taxon>
        <taxon>Phaeolaceae</taxon>
        <taxon>Wolfiporia</taxon>
    </lineage>
</organism>
<evidence type="ECO:0000313" key="2">
    <source>
        <dbReference type="Proteomes" id="UP000218811"/>
    </source>
</evidence>
<keyword evidence="2" id="KW-1185">Reference proteome</keyword>